<sequence>MDPDAQALHLVDLLHRLTRSIADDARRVQEVATLDLGDFIALRAIASGKLSPGDLSRDLHSHPSATSRTITGLAKAGLVTRVNDPVDSRKIILTLTPKGAAAVERIGREIRPSLQRRLDALPGADAANLLAALEALLGSDPPQ</sequence>
<dbReference type="EMBL" id="BCSY01000028">
    <property type="protein sequence ID" value="GAS93771.1"/>
    <property type="molecule type" value="Genomic_DNA"/>
</dbReference>
<reference evidence="3" key="2">
    <citation type="submission" date="2016-02" db="EMBL/GenBank/DDBJ databases">
        <title>Draft genome sequence of five rapidly growing Mycobacterium species.</title>
        <authorList>
            <person name="Katahira K."/>
            <person name="Gotou Y."/>
            <person name="Iida K."/>
            <person name="Ogura Y."/>
            <person name="Hayashi T."/>
        </authorList>
    </citation>
    <scope>NUCLEOTIDE SEQUENCE [LARGE SCALE GENOMIC DNA]</scope>
    <source>
        <strain evidence="3">JCM15298</strain>
    </source>
</reference>
<comment type="caution">
    <text evidence="2">The sequence shown here is derived from an EMBL/GenBank/DDBJ whole genome shotgun (WGS) entry which is preliminary data.</text>
</comment>
<dbReference type="SMART" id="SM00347">
    <property type="entry name" value="HTH_MARR"/>
    <property type="match status" value="1"/>
</dbReference>
<dbReference type="Proteomes" id="UP000069443">
    <property type="component" value="Unassembled WGS sequence"/>
</dbReference>
<evidence type="ECO:0000313" key="2">
    <source>
        <dbReference type="EMBL" id="GAS93771.1"/>
    </source>
</evidence>
<name>A0A100W900_MYCCR</name>
<dbReference type="SUPFAM" id="SSF46785">
    <property type="entry name" value="Winged helix' DNA-binding domain"/>
    <property type="match status" value="1"/>
</dbReference>
<dbReference type="InterPro" id="IPR036390">
    <property type="entry name" value="WH_DNA-bd_sf"/>
</dbReference>
<feature type="domain" description="HTH marR-type" evidence="1">
    <location>
        <begin position="7"/>
        <end position="138"/>
    </location>
</feature>
<dbReference type="Gene3D" id="1.10.10.10">
    <property type="entry name" value="Winged helix-like DNA-binding domain superfamily/Winged helix DNA-binding domain"/>
    <property type="match status" value="1"/>
</dbReference>
<gene>
    <name evidence="2" type="ORF">RMCC_0737</name>
</gene>
<protein>
    <recommendedName>
        <fullName evidence="1">HTH marR-type domain-containing protein</fullName>
    </recommendedName>
</protein>
<reference evidence="3" key="1">
    <citation type="journal article" date="2016" name="Genome Announc.">
        <title>Draft Genome Sequences of Five Rapidly Growing Mycobacterium Species, M. thermoresistibile, M. fortuitum subsp. acetamidolyticum, M. canariasense, M. brisbanense, and M. novocastrense.</title>
        <authorList>
            <person name="Katahira K."/>
            <person name="Ogura Y."/>
            <person name="Gotoh Y."/>
            <person name="Hayashi T."/>
        </authorList>
    </citation>
    <scope>NUCLEOTIDE SEQUENCE [LARGE SCALE GENOMIC DNA]</scope>
    <source>
        <strain evidence="3">JCM15298</strain>
    </source>
</reference>
<organism evidence="2 3">
    <name type="scientific">Mycolicibacterium canariasense</name>
    <name type="common">Mycobacterium canariasense</name>
    <dbReference type="NCBI Taxonomy" id="228230"/>
    <lineage>
        <taxon>Bacteria</taxon>
        <taxon>Bacillati</taxon>
        <taxon>Actinomycetota</taxon>
        <taxon>Actinomycetes</taxon>
        <taxon>Mycobacteriales</taxon>
        <taxon>Mycobacteriaceae</taxon>
        <taxon>Mycolicibacterium</taxon>
    </lineage>
</organism>
<dbReference type="PROSITE" id="PS50995">
    <property type="entry name" value="HTH_MARR_2"/>
    <property type="match status" value="1"/>
</dbReference>
<evidence type="ECO:0000313" key="3">
    <source>
        <dbReference type="Proteomes" id="UP000069443"/>
    </source>
</evidence>
<dbReference type="InterPro" id="IPR039422">
    <property type="entry name" value="MarR/SlyA-like"/>
</dbReference>
<evidence type="ECO:0000259" key="1">
    <source>
        <dbReference type="PROSITE" id="PS50995"/>
    </source>
</evidence>
<dbReference type="Pfam" id="PF12802">
    <property type="entry name" value="MarR_2"/>
    <property type="match status" value="1"/>
</dbReference>
<dbReference type="GO" id="GO:0006950">
    <property type="term" value="P:response to stress"/>
    <property type="evidence" value="ECO:0007669"/>
    <property type="project" value="TreeGrafter"/>
</dbReference>
<dbReference type="AlphaFoldDB" id="A0A100W900"/>
<dbReference type="InterPro" id="IPR000835">
    <property type="entry name" value="HTH_MarR-typ"/>
</dbReference>
<accession>A0A100W900</accession>
<proteinExistence type="predicted"/>
<dbReference type="STRING" id="228230.RMCC_0737"/>
<dbReference type="InterPro" id="IPR036388">
    <property type="entry name" value="WH-like_DNA-bd_sf"/>
</dbReference>
<dbReference type="RefSeq" id="WP_165605270.1">
    <property type="nucleotide sequence ID" value="NZ_BCSY01000028.1"/>
</dbReference>
<dbReference type="GO" id="GO:0003700">
    <property type="term" value="F:DNA-binding transcription factor activity"/>
    <property type="evidence" value="ECO:0007669"/>
    <property type="project" value="InterPro"/>
</dbReference>
<keyword evidence="3" id="KW-1185">Reference proteome</keyword>
<dbReference type="PANTHER" id="PTHR33164">
    <property type="entry name" value="TRANSCRIPTIONAL REGULATOR, MARR FAMILY"/>
    <property type="match status" value="1"/>
</dbReference>
<dbReference type="PANTHER" id="PTHR33164:SF43">
    <property type="entry name" value="HTH-TYPE TRANSCRIPTIONAL REPRESSOR YETL"/>
    <property type="match status" value="1"/>
</dbReference>